<keyword evidence="1" id="KW-0472">Membrane</keyword>
<sequence length="167" mass="18564">MANLTSSFEIIRFTNVAFGKVLTIQGNMISNNVYSQTSFFGLYASIDKIPTKKEYQFYIPLNKNFSTFSKGSEHTFYFGISGPALSSDVLTYVLNVDIHAPNEMPQSILSIILTSSIVILILVISTFLIQTGISISIVLGVDFCSVCRKRKKHGYAQIDSVSIQQQE</sequence>
<dbReference type="EMBL" id="PYSW02000003">
    <property type="protein sequence ID" value="KAG2393124.1"/>
    <property type="molecule type" value="Genomic_DNA"/>
</dbReference>
<organism evidence="2 3">
    <name type="scientific">Naegleria lovaniensis</name>
    <name type="common">Amoeba</name>
    <dbReference type="NCBI Taxonomy" id="51637"/>
    <lineage>
        <taxon>Eukaryota</taxon>
        <taxon>Discoba</taxon>
        <taxon>Heterolobosea</taxon>
        <taxon>Tetramitia</taxon>
        <taxon>Eutetramitia</taxon>
        <taxon>Vahlkampfiidae</taxon>
        <taxon>Naegleria</taxon>
    </lineage>
</organism>
<accession>A0AA88H3R4</accession>
<proteinExistence type="predicted"/>
<reference evidence="2 3" key="1">
    <citation type="journal article" date="2018" name="BMC Genomics">
        <title>The genome of Naegleria lovaniensis, the basis for a comparative approach to unravel pathogenicity factors of the human pathogenic amoeba N. fowleri.</title>
        <authorList>
            <person name="Liechti N."/>
            <person name="Schurch N."/>
            <person name="Bruggmann R."/>
            <person name="Wittwer M."/>
        </authorList>
    </citation>
    <scope>NUCLEOTIDE SEQUENCE [LARGE SCALE GENOMIC DNA]</scope>
    <source>
        <strain evidence="2 3">ATCC 30569</strain>
    </source>
</reference>
<feature type="transmembrane region" description="Helical" evidence="1">
    <location>
        <begin position="108"/>
        <end position="141"/>
    </location>
</feature>
<evidence type="ECO:0000313" key="2">
    <source>
        <dbReference type="EMBL" id="KAG2393124.1"/>
    </source>
</evidence>
<dbReference type="RefSeq" id="XP_044555018.1">
    <property type="nucleotide sequence ID" value="XM_044699918.1"/>
</dbReference>
<evidence type="ECO:0000256" key="1">
    <source>
        <dbReference type="SAM" id="Phobius"/>
    </source>
</evidence>
<evidence type="ECO:0000313" key="3">
    <source>
        <dbReference type="Proteomes" id="UP000816034"/>
    </source>
</evidence>
<name>A0AA88H3R4_NAELO</name>
<keyword evidence="1" id="KW-0812">Transmembrane</keyword>
<keyword evidence="3" id="KW-1185">Reference proteome</keyword>
<dbReference type="GeneID" id="68102155"/>
<comment type="caution">
    <text evidence="2">The sequence shown here is derived from an EMBL/GenBank/DDBJ whole genome shotgun (WGS) entry which is preliminary data.</text>
</comment>
<dbReference type="Proteomes" id="UP000816034">
    <property type="component" value="Unassembled WGS sequence"/>
</dbReference>
<protein>
    <submittedName>
        <fullName evidence="2">Uncharacterized protein</fullName>
    </submittedName>
</protein>
<keyword evidence="1" id="KW-1133">Transmembrane helix</keyword>
<gene>
    <name evidence="2" type="ORF">C9374_009701</name>
</gene>
<dbReference type="AlphaFoldDB" id="A0AA88H3R4"/>